<accession>A0ACC0W6X4</accession>
<evidence type="ECO:0000313" key="1">
    <source>
        <dbReference type="EMBL" id="KAI9913713.1"/>
    </source>
</evidence>
<comment type="caution">
    <text evidence="1">The sequence shown here is derived from an EMBL/GenBank/DDBJ whole genome shotgun (WGS) entry which is preliminary data.</text>
</comment>
<sequence>MALVGPHGGMMTMGRCRVPCTLLRARPRGSGQHVLCAISDNLVAICRIAVDTQDSNARPDVDATVTLERTSGTFRDLEASLLVAHASGRGAVPDDATMLWIPRGAVCLAASVTLELVATMEPHVLQDLSTRSWVVQTLQRNVVICTDAVVHVATRAGLVARSKADADEQLKCRLTFRVVSTYPSKGFMRVTPDTRVTLTSCTRTSDKRERIEHATHGTDDRPSRAPRHVNMGGMETERAALRDLILLPLRYPRLRSTLELPSSLLLCGPPGVGKTLLVRSVLHECRQATSGHGAPYDIKLHIVHGAQLCTSSGQHEEDALRHTFAAARAHARRPDAASVVFLDELDALCPPRHDGTTSSVHTRLVAQLLTLLDGIDHGRRGREHVVVVAATNVPNAIDPALRRPGRLDRELVVSPPSPAARKQIFHVHLAHVPLALGPSATDAAPSTDARRADVLDTLAAKTVGYVGADIAALCREAVLLASTRQVVAQAHDRDLTNWWHAWHCHAEPLGASSPTMATTVAARAWQHALPRASLPLWYLVHDKRTTGKPAFSFLLGDQNDDDEEETHSFPPARDKDVRTAPMVEVTMADFDHAMELVTPSLLRSARGFLYVASLQCRVTTTCLKRVLVVVAMRRKQDTQGHGWDHIGGQARCKLALQQALEWPLRFPETFARLGVHAPRGLLLYGPPGCSKSSLARVAAQATRATFLSLSPAQVFSPFMGDAEAAVRQLFRDARAARPAVLFLDELDVLVAKRDVDGSSDTTRVASTALRVLSTLLNEMDGMESAEGLVVLGATNRPACLDAALLRPGRFDRMLLVDVPSTSDRLAILRIHTQSMPLDADVNFNELAHRTSYFSGAELENVCREAALQALRESLEATTVCMRHFDQALATITPVCSPDARRAYLDFAASMGHVA</sequence>
<dbReference type="Proteomes" id="UP001163321">
    <property type="component" value="Chromosome 4"/>
</dbReference>
<keyword evidence="2" id="KW-1185">Reference proteome</keyword>
<evidence type="ECO:0000313" key="2">
    <source>
        <dbReference type="Proteomes" id="UP001163321"/>
    </source>
</evidence>
<organism evidence="1 2">
    <name type="scientific">Peronosclerospora sorghi</name>
    <dbReference type="NCBI Taxonomy" id="230839"/>
    <lineage>
        <taxon>Eukaryota</taxon>
        <taxon>Sar</taxon>
        <taxon>Stramenopiles</taxon>
        <taxon>Oomycota</taxon>
        <taxon>Peronosporomycetes</taxon>
        <taxon>Peronosporales</taxon>
        <taxon>Peronosporaceae</taxon>
        <taxon>Peronosclerospora</taxon>
    </lineage>
</organism>
<reference evidence="1 2" key="1">
    <citation type="journal article" date="2022" name="bioRxiv">
        <title>The genome of the oomycete Peronosclerospora sorghi, a cosmopolitan pathogen of maize and sorghum, is inflated with dispersed pseudogenes.</title>
        <authorList>
            <person name="Fletcher K."/>
            <person name="Martin F."/>
            <person name="Isakeit T."/>
            <person name="Cavanaugh K."/>
            <person name="Magill C."/>
            <person name="Michelmore R."/>
        </authorList>
    </citation>
    <scope>NUCLEOTIDE SEQUENCE [LARGE SCALE GENOMIC DNA]</scope>
    <source>
        <strain evidence="1">P6</strain>
    </source>
</reference>
<protein>
    <submittedName>
        <fullName evidence="1">Uncharacterized protein</fullName>
    </submittedName>
</protein>
<dbReference type="EMBL" id="CM047583">
    <property type="protein sequence ID" value="KAI9913713.1"/>
    <property type="molecule type" value="Genomic_DNA"/>
</dbReference>
<name>A0ACC0W6X4_9STRA</name>
<proteinExistence type="predicted"/>
<gene>
    <name evidence="1" type="ORF">PsorP6_005612</name>
</gene>